<keyword evidence="3 5" id="KW-1133">Transmembrane helix</keyword>
<dbReference type="HOGENOM" id="CLU_047737_3_1_1"/>
<evidence type="ECO:0000256" key="3">
    <source>
        <dbReference type="ARBA" id="ARBA00022989"/>
    </source>
</evidence>
<dbReference type="PANTHER" id="PTHR23427:SF2">
    <property type="entry name" value="SURFEIT LOCUS PROTEIN 1"/>
    <property type="match status" value="1"/>
</dbReference>
<dbReference type="InterPro" id="IPR045214">
    <property type="entry name" value="Surf1/Surf4"/>
</dbReference>
<evidence type="ECO:0000256" key="2">
    <source>
        <dbReference type="ARBA" id="ARBA00022692"/>
    </source>
</evidence>
<dbReference type="STRING" id="743788.S8EE73"/>
<comment type="similarity">
    <text evidence="5">Belongs to the SURF1 family.</text>
</comment>
<gene>
    <name evidence="6" type="ORF">FOMPIDRAFT_1029771</name>
</gene>
<dbReference type="eggNOG" id="KOG1563">
    <property type="taxonomic scope" value="Eukaryota"/>
</dbReference>
<reference evidence="6 7" key="1">
    <citation type="journal article" date="2012" name="Science">
        <title>The Paleozoic origin of enzymatic lignin decomposition reconstructed from 31 fungal genomes.</title>
        <authorList>
            <person name="Floudas D."/>
            <person name="Binder M."/>
            <person name="Riley R."/>
            <person name="Barry K."/>
            <person name="Blanchette R.A."/>
            <person name="Henrissat B."/>
            <person name="Martinez A.T."/>
            <person name="Otillar R."/>
            <person name="Spatafora J.W."/>
            <person name="Yadav J.S."/>
            <person name="Aerts A."/>
            <person name="Benoit I."/>
            <person name="Boyd A."/>
            <person name="Carlson A."/>
            <person name="Copeland A."/>
            <person name="Coutinho P.M."/>
            <person name="de Vries R.P."/>
            <person name="Ferreira P."/>
            <person name="Findley K."/>
            <person name="Foster B."/>
            <person name="Gaskell J."/>
            <person name="Glotzer D."/>
            <person name="Gorecki P."/>
            <person name="Heitman J."/>
            <person name="Hesse C."/>
            <person name="Hori C."/>
            <person name="Igarashi K."/>
            <person name="Jurgens J.A."/>
            <person name="Kallen N."/>
            <person name="Kersten P."/>
            <person name="Kohler A."/>
            <person name="Kuees U."/>
            <person name="Kumar T.K.A."/>
            <person name="Kuo A."/>
            <person name="LaButti K."/>
            <person name="Larrondo L.F."/>
            <person name="Lindquist E."/>
            <person name="Ling A."/>
            <person name="Lombard V."/>
            <person name="Lucas S."/>
            <person name="Lundell T."/>
            <person name="Martin R."/>
            <person name="McLaughlin D.J."/>
            <person name="Morgenstern I."/>
            <person name="Morin E."/>
            <person name="Murat C."/>
            <person name="Nagy L.G."/>
            <person name="Nolan M."/>
            <person name="Ohm R.A."/>
            <person name="Patyshakuliyeva A."/>
            <person name="Rokas A."/>
            <person name="Ruiz-Duenas F.J."/>
            <person name="Sabat G."/>
            <person name="Salamov A."/>
            <person name="Samejima M."/>
            <person name="Schmutz J."/>
            <person name="Slot J.C."/>
            <person name="St John F."/>
            <person name="Stenlid J."/>
            <person name="Sun H."/>
            <person name="Sun S."/>
            <person name="Syed K."/>
            <person name="Tsang A."/>
            <person name="Wiebenga A."/>
            <person name="Young D."/>
            <person name="Pisabarro A."/>
            <person name="Eastwood D.C."/>
            <person name="Martin F."/>
            <person name="Cullen D."/>
            <person name="Grigoriev I.V."/>
            <person name="Hibbett D.S."/>
        </authorList>
    </citation>
    <scope>NUCLEOTIDE SEQUENCE</scope>
    <source>
        <strain evidence="7">FP-58527</strain>
    </source>
</reference>
<evidence type="ECO:0000256" key="5">
    <source>
        <dbReference type="RuleBase" id="RU363076"/>
    </source>
</evidence>
<evidence type="ECO:0000256" key="4">
    <source>
        <dbReference type="ARBA" id="ARBA00023136"/>
    </source>
</evidence>
<dbReference type="EMBL" id="KE504141">
    <property type="protein sequence ID" value="EPT01539.1"/>
    <property type="molecule type" value="Genomic_DNA"/>
</dbReference>
<feature type="transmembrane region" description="Helical" evidence="5">
    <location>
        <begin position="233"/>
        <end position="251"/>
    </location>
</feature>
<dbReference type="PROSITE" id="PS50895">
    <property type="entry name" value="SURF1"/>
    <property type="match status" value="1"/>
</dbReference>
<name>S8EE73_FOMSC</name>
<dbReference type="Pfam" id="PF02104">
    <property type="entry name" value="SURF1"/>
    <property type="match status" value="1"/>
</dbReference>
<dbReference type="PANTHER" id="PTHR23427">
    <property type="entry name" value="SURFEIT LOCUS PROTEIN"/>
    <property type="match status" value="1"/>
</dbReference>
<dbReference type="OrthoDB" id="10040024at2759"/>
<keyword evidence="7" id="KW-1185">Reference proteome</keyword>
<dbReference type="Proteomes" id="UP000015241">
    <property type="component" value="Unassembled WGS sequence"/>
</dbReference>
<proteinExistence type="inferred from homology"/>
<dbReference type="FunCoup" id="S8EE73">
    <property type="interactions" value="378"/>
</dbReference>
<dbReference type="InterPro" id="IPR002994">
    <property type="entry name" value="Surf1/Shy1"/>
</dbReference>
<comment type="function">
    <text evidence="5">Probably involved in the biogenesis of the COX complex.</text>
</comment>
<evidence type="ECO:0000313" key="7">
    <source>
        <dbReference type="Proteomes" id="UP000015241"/>
    </source>
</evidence>
<feature type="transmembrane region" description="Helical" evidence="5">
    <location>
        <begin position="18"/>
        <end position="39"/>
    </location>
</feature>
<organism evidence="6 7">
    <name type="scientific">Fomitopsis schrenkii</name>
    <name type="common">Brown rot fungus</name>
    <dbReference type="NCBI Taxonomy" id="2126942"/>
    <lineage>
        <taxon>Eukaryota</taxon>
        <taxon>Fungi</taxon>
        <taxon>Dikarya</taxon>
        <taxon>Basidiomycota</taxon>
        <taxon>Agaricomycotina</taxon>
        <taxon>Agaricomycetes</taxon>
        <taxon>Polyporales</taxon>
        <taxon>Fomitopsis</taxon>
    </lineage>
</organism>
<keyword evidence="5" id="KW-0496">Mitochondrion</keyword>
<keyword evidence="2 5" id="KW-0812">Transmembrane</keyword>
<dbReference type="GO" id="GO:0005743">
    <property type="term" value="C:mitochondrial inner membrane"/>
    <property type="evidence" value="ECO:0007669"/>
    <property type="project" value="UniProtKB-SubCell"/>
</dbReference>
<evidence type="ECO:0000313" key="6">
    <source>
        <dbReference type="EMBL" id="EPT01539.1"/>
    </source>
</evidence>
<comment type="subcellular location">
    <subcellularLocation>
        <location evidence="1">Membrane</location>
    </subcellularLocation>
    <subcellularLocation>
        <location evidence="5">Mitochondrion inner membrane</location>
        <topology evidence="5">Multi-pass membrane protein</topology>
    </subcellularLocation>
</comment>
<keyword evidence="4 5" id="KW-0472">Membrane</keyword>
<dbReference type="CDD" id="cd06662">
    <property type="entry name" value="SURF1"/>
    <property type="match status" value="1"/>
</dbReference>
<sequence length="262" mass="29714">MESTTSASQAYKVKRDPWITPTMVLVGIIPIFTFALGTWQVRRLKWKVALIDELEEKLQREPMNLPKRINLNAVPDFAYRKVVLRGHWDTEHAILMGPRVRNGTNGYHLVVPLVRDNGSTVLVDRGFVSKELADECKKYLEDGEVEMLGMLRTSHVRNNFTPDNHPEKGEWYWADVDAMAEYAGGEKAGVQPVLVEEIFEGHAGEISSRLSRGVAVGRAPVVDVRNSHASYVATWYALSAFTSVMFIRLLLKQRQARIRVPR</sequence>
<keyword evidence="5" id="KW-0999">Mitochondrion inner membrane</keyword>
<protein>
    <recommendedName>
        <fullName evidence="5">SURF1-like protein</fullName>
    </recommendedName>
</protein>
<dbReference type="GO" id="GO:0033617">
    <property type="term" value="P:mitochondrial respiratory chain complex IV assembly"/>
    <property type="evidence" value="ECO:0007669"/>
    <property type="project" value="TreeGrafter"/>
</dbReference>
<dbReference type="AlphaFoldDB" id="S8EE73"/>
<evidence type="ECO:0000256" key="1">
    <source>
        <dbReference type="ARBA" id="ARBA00004370"/>
    </source>
</evidence>
<accession>S8EE73</accession>
<dbReference type="InParanoid" id="S8EE73"/>